<name>A0A2U9IWS5_9CREN</name>
<keyword evidence="4" id="KW-1185">Reference proteome</keyword>
<dbReference type="KEGG" id="mhk:DFR87_04395"/>
<sequence length="188" mass="21082">MRILISCMDRRLNEFLEREYNDGNTIFVRNAGANVGSLKATLSLLKSADEIVILPHTDCGAMGVVEKALKGESLPSSLEPLISPFRKYSNYTKGQLEQVNPEVQRSSVSNLTKAKVRVDLVKTEELNAPPSNDNVALMMPPSNKRYSEMITPDMMYRTYVIQSQGDDGEIDALIARDFLKVREVRRVS</sequence>
<comment type="cofactor">
    <cofactor evidence="2">
        <name>Zn(2+)</name>
        <dbReference type="ChEBI" id="CHEBI:29105"/>
    </cofactor>
    <text evidence="2">Binds 1 zinc ion per subunit.</text>
</comment>
<dbReference type="Gene3D" id="3.40.1050.10">
    <property type="entry name" value="Carbonic anhydrase"/>
    <property type="match status" value="1"/>
</dbReference>
<dbReference type="AlphaFoldDB" id="A0A2U9IWS5"/>
<dbReference type="RefSeq" id="WP_054836469.1">
    <property type="nucleotide sequence ID" value="NZ_BBBA01000005.1"/>
</dbReference>
<comment type="similarity">
    <text evidence="1">Belongs to the beta-class carbonic anhydrase family.</text>
</comment>
<organism evidence="3 4">
    <name type="scientific">Metallosphaera hakonensis JCM 8857 = DSM 7519</name>
    <dbReference type="NCBI Taxonomy" id="1293036"/>
    <lineage>
        <taxon>Archaea</taxon>
        <taxon>Thermoproteota</taxon>
        <taxon>Thermoprotei</taxon>
        <taxon>Sulfolobales</taxon>
        <taxon>Sulfolobaceae</taxon>
        <taxon>Metallosphaera</taxon>
    </lineage>
</organism>
<dbReference type="GO" id="GO:0004089">
    <property type="term" value="F:carbonate dehydratase activity"/>
    <property type="evidence" value="ECO:0007669"/>
    <property type="project" value="InterPro"/>
</dbReference>
<dbReference type="OrthoDB" id="24878at2157"/>
<feature type="binding site" evidence="2">
    <location>
        <position position="59"/>
    </location>
    <ligand>
        <name>Zn(2+)</name>
        <dbReference type="ChEBI" id="CHEBI:29105"/>
    </ligand>
</feature>
<dbReference type="GO" id="GO:0008270">
    <property type="term" value="F:zinc ion binding"/>
    <property type="evidence" value="ECO:0007669"/>
    <property type="project" value="InterPro"/>
</dbReference>
<evidence type="ECO:0000313" key="4">
    <source>
        <dbReference type="Proteomes" id="UP000247586"/>
    </source>
</evidence>
<dbReference type="STRING" id="1293036.GCA_001315825_01169"/>
<evidence type="ECO:0000256" key="1">
    <source>
        <dbReference type="ARBA" id="ARBA00006217"/>
    </source>
</evidence>
<dbReference type="Pfam" id="PF00484">
    <property type="entry name" value="Pro_CA"/>
    <property type="match status" value="1"/>
</dbReference>
<dbReference type="EMBL" id="CP029287">
    <property type="protein sequence ID" value="AWS00552.1"/>
    <property type="molecule type" value="Genomic_DNA"/>
</dbReference>
<accession>A0A2U9IWS5</accession>
<dbReference type="GeneID" id="36834555"/>
<feature type="binding site" evidence="2">
    <location>
        <position position="56"/>
    </location>
    <ligand>
        <name>Zn(2+)</name>
        <dbReference type="ChEBI" id="CHEBI:29105"/>
    </ligand>
</feature>
<reference evidence="3" key="1">
    <citation type="submission" date="2018-05" db="EMBL/GenBank/DDBJ databases">
        <title>Complete Genome Sequences of Extremely Thermoacidophilic, Metal-Mobilizing Type-Strain Members of the Archaeal Family Sulfolobaceae: Acidianus brierleyi DSM-1651T, Acidianus sulfidivorans DSM-18786T, Metallosphaera hakonensis DSM-7519T, and Metallosphaera prunae DSM-10039T.</title>
        <authorList>
            <person name="Counts J.A."/>
            <person name="Kelly R.M."/>
        </authorList>
    </citation>
    <scope>NUCLEOTIDE SEQUENCE [LARGE SCALE GENOMIC DNA]</scope>
    <source>
        <strain evidence="3">HO1-1</strain>
    </source>
</reference>
<keyword evidence="2" id="KW-0479">Metal-binding</keyword>
<proteinExistence type="inferred from homology"/>
<evidence type="ECO:0000313" key="3">
    <source>
        <dbReference type="EMBL" id="AWS00552.1"/>
    </source>
</evidence>
<gene>
    <name evidence="3" type="ORF">DFR87_04395</name>
</gene>
<dbReference type="Proteomes" id="UP000247586">
    <property type="component" value="Chromosome"/>
</dbReference>
<dbReference type="InterPro" id="IPR036874">
    <property type="entry name" value="Carbonic_anhydrase_sf"/>
</dbReference>
<protein>
    <submittedName>
        <fullName evidence="3">Carbonic anhydrase</fullName>
    </submittedName>
</protein>
<dbReference type="SUPFAM" id="SSF53056">
    <property type="entry name" value="beta-carbonic anhydrase, cab"/>
    <property type="match status" value="1"/>
</dbReference>
<feature type="binding site" evidence="2">
    <location>
        <position position="7"/>
    </location>
    <ligand>
        <name>Zn(2+)</name>
        <dbReference type="ChEBI" id="CHEBI:29105"/>
    </ligand>
</feature>
<keyword evidence="2" id="KW-0862">Zinc</keyword>
<evidence type="ECO:0000256" key="2">
    <source>
        <dbReference type="PIRSR" id="PIRSR601765-2"/>
    </source>
</evidence>
<dbReference type="InterPro" id="IPR001765">
    <property type="entry name" value="Carbonic_anhydrase"/>
</dbReference>